<feature type="DNA-binding region" description="H-T-H motif" evidence="2">
    <location>
        <begin position="53"/>
        <end position="72"/>
    </location>
</feature>
<dbReference type="InterPro" id="IPR045823">
    <property type="entry name" value="TetR_C_32"/>
</dbReference>
<dbReference type="STRING" id="490629.SAMN05216266_11810"/>
<feature type="compositionally biased region" description="Basic and acidic residues" evidence="3">
    <location>
        <begin position="1"/>
        <end position="11"/>
    </location>
</feature>
<dbReference type="InterPro" id="IPR050109">
    <property type="entry name" value="HTH-type_TetR-like_transc_reg"/>
</dbReference>
<dbReference type="Proteomes" id="UP000243799">
    <property type="component" value="Unassembled WGS sequence"/>
</dbReference>
<dbReference type="EMBL" id="FOKG01000018">
    <property type="protein sequence ID" value="SFB54329.1"/>
    <property type="molecule type" value="Genomic_DNA"/>
</dbReference>
<evidence type="ECO:0000313" key="6">
    <source>
        <dbReference type="Proteomes" id="UP000243799"/>
    </source>
</evidence>
<evidence type="ECO:0000256" key="1">
    <source>
        <dbReference type="ARBA" id="ARBA00023125"/>
    </source>
</evidence>
<dbReference type="Gene3D" id="1.10.357.10">
    <property type="entry name" value="Tetracycline Repressor, domain 2"/>
    <property type="match status" value="1"/>
</dbReference>
<dbReference type="InterPro" id="IPR036271">
    <property type="entry name" value="Tet_transcr_reg_TetR-rel_C_sf"/>
</dbReference>
<evidence type="ECO:0000259" key="4">
    <source>
        <dbReference type="PROSITE" id="PS50977"/>
    </source>
</evidence>
<dbReference type="SUPFAM" id="SSF48498">
    <property type="entry name" value="Tetracyclin repressor-like, C-terminal domain"/>
    <property type="match status" value="1"/>
</dbReference>
<dbReference type="GO" id="GO:0003700">
    <property type="term" value="F:DNA-binding transcription factor activity"/>
    <property type="evidence" value="ECO:0007669"/>
    <property type="project" value="TreeGrafter"/>
</dbReference>
<dbReference type="GO" id="GO:0000976">
    <property type="term" value="F:transcription cis-regulatory region binding"/>
    <property type="evidence" value="ECO:0007669"/>
    <property type="project" value="TreeGrafter"/>
</dbReference>
<dbReference type="InterPro" id="IPR001647">
    <property type="entry name" value="HTH_TetR"/>
</dbReference>
<dbReference type="Pfam" id="PF19344">
    <property type="entry name" value="TetR_C_32"/>
    <property type="match status" value="1"/>
</dbReference>
<evidence type="ECO:0000256" key="3">
    <source>
        <dbReference type="SAM" id="MobiDB-lite"/>
    </source>
</evidence>
<feature type="region of interest" description="Disordered" evidence="3">
    <location>
        <begin position="1"/>
        <end position="26"/>
    </location>
</feature>
<feature type="domain" description="HTH tetR-type" evidence="4">
    <location>
        <begin position="31"/>
        <end position="90"/>
    </location>
</feature>
<dbReference type="SUPFAM" id="SSF46689">
    <property type="entry name" value="Homeodomain-like"/>
    <property type="match status" value="1"/>
</dbReference>
<name>A0A1I1BV95_9PSEU</name>
<dbReference type="Pfam" id="PF00440">
    <property type="entry name" value="TetR_N"/>
    <property type="match status" value="1"/>
</dbReference>
<accession>A0A1I1BV95</accession>
<proteinExistence type="predicted"/>
<gene>
    <name evidence="5" type="ORF">SAMN05216266_11810</name>
</gene>
<dbReference type="PROSITE" id="PS50977">
    <property type="entry name" value="HTH_TETR_2"/>
    <property type="match status" value="1"/>
</dbReference>
<keyword evidence="1 2" id="KW-0238">DNA-binding</keyword>
<dbReference type="PANTHER" id="PTHR30055">
    <property type="entry name" value="HTH-TYPE TRANSCRIPTIONAL REGULATOR RUTR"/>
    <property type="match status" value="1"/>
</dbReference>
<sequence length="240" mass="25889">MHVPEDSRTADRTAATDISDGRTTRWAGQRAKRRAEFVDAAVAAIALHGPGVSTEQIAAQAGVARPRLYRHFEDADDLYRAVGHRAAEMLLADMAPVLTEPTGSARTMTHRAVHTFVRWLAQQADLYRYVAHRATASAAGHESVVADIKQAIAAQVGRLLAAYLEALGASSRLADPLSFGVVGMVEATTNRWLDEPGDLTLDDLVESLTSWLWGTFDQVLSGEGATLGPDDPLPPLPGWR</sequence>
<organism evidence="5 6">
    <name type="scientific">Amycolatopsis marina</name>
    <dbReference type="NCBI Taxonomy" id="490629"/>
    <lineage>
        <taxon>Bacteria</taxon>
        <taxon>Bacillati</taxon>
        <taxon>Actinomycetota</taxon>
        <taxon>Actinomycetes</taxon>
        <taxon>Pseudonocardiales</taxon>
        <taxon>Pseudonocardiaceae</taxon>
        <taxon>Amycolatopsis</taxon>
    </lineage>
</organism>
<keyword evidence="6" id="KW-1185">Reference proteome</keyword>
<dbReference type="PANTHER" id="PTHR30055:SF160">
    <property type="entry name" value="TRANSCRIPTIONAL REGULATORY PROTEIN (PROBABLY ASNC-FAMILY)-RELATED"/>
    <property type="match status" value="1"/>
</dbReference>
<dbReference type="InterPro" id="IPR009057">
    <property type="entry name" value="Homeodomain-like_sf"/>
</dbReference>
<evidence type="ECO:0000313" key="5">
    <source>
        <dbReference type="EMBL" id="SFB54329.1"/>
    </source>
</evidence>
<reference evidence="6" key="1">
    <citation type="submission" date="2016-10" db="EMBL/GenBank/DDBJ databases">
        <authorList>
            <person name="Varghese N."/>
            <person name="Submissions S."/>
        </authorList>
    </citation>
    <scope>NUCLEOTIDE SEQUENCE [LARGE SCALE GENOMIC DNA]</scope>
    <source>
        <strain evidence="6">CGMCC 4.3568</strain>
    </source>
</reference>
<protein>
    <submittedName>
        <fullName evidence="5">Transcriptional regulator, TetR family</fullName>
    </submittedName>
</protein>
<evidence type="ECO:0000256" key="2">
    <source>
        <dbReference type="PROSITE-ProRule" id="PRU00335"/>
    </source>
</evidence>
<dbReference type="AlphaFoldDB" id="A0A1I1BV95"/>